<evidence type="ECO:0000313" key="2">
    <source>
        <dbReference type="Proteomes" id="UP001628078"/>
    </source>
</evidence>
<dbReference type="EMBL" id="BQXO01000003">
    <property type="protein sequence ID" value="GKT05866.1"/>
    <property type="molecule type" value="Genomic_DNA"/>
</dbReference>
<evidence type="ECO:0000313" key="1">
    <source>
        <dbReference type="EMBL" id="GKT05866.1"/>
    </source>
</evidence>
<accession>A0ABQ5JN28</accession>
<dbReference type="Proteomes" id="UP001628078">
    <property type="component" value="Unassembled WGS sequence"/>
</dbReference>
<sequence>MSTTSEMLTRVQNILHDPKNQKGLTRQELWQKLAEDKDFVKVMYNAEGDPRGGLLLGIIHRVKDGKIPGLVQVKSADGRSLIMADDRPMAPLVRQLEDFLKAARNLAKPQKMTSSMVKWYEQYTEEIGRLRKLADETVGFK</sequence>
<comment type="caution">
    <text evidence="1">The sequence shown here is derived from an EMBL/GenBank/DDBJ whole genome shotgun (WGS) entry which is preliminary data.</text>
</comment>
<gene>
    <name evidence="1" type="ORF">JCM31185_11540</name>
</gene>
<protein>
    <submittedName>
        <fullName evidence="1">Uncharacterized protein</fullName>
    </submittedName>
</protein>
<proteinExistence type="predicted"/>
<keyword evidence="2" id="KW-1185">Reference proteome</keyword>
<name>A0ABQ5JN28_9LACO</name>
<reference evidence="1 2" key="1">
    <citation type="submission" date="2022-03" db="EMBL/GenBank/DDBJ databases">
        <title>Draft genome sequence of Furfurilactobacillus curtus JCM 31185.</title>
        <authorList>
            <person name="Suzuki S."/>
            <person name="Endo A."/>
            <person name="Kajikawa A."/>
        </authorList>
    </citation>
    <scope>NUCLEOTIDE SEQUENCE [LARGE SCALE GENOMIC DNA]</scope>
    <source>
        <strain evidence="1 2">JCM 31185</strain>
    </source>
</reference>
<dbReference type="RefSeq" id="WP_407883503.1">
    <property type="nucleotide sequence ID" value="NZ_BQXO01000003.1"/>
</dbReference>
<organism evidence="1 2">
    <name type="scientific">Furfurilactobacillus curtus</name>
    <dbReference type="NCBI Taxonomy" id="1746200"/>
    <lineage>
        <taxon>Bacteria</taxon>
        <taxon>Bacillati</taxon>
        <taxon>Bacillota</taxon>
        <taxon>Bacilli</taxon>
        <taxon>Lactobacillales</taxon>
        <taxon>Lactobacillaceae</taxon>
        <taxon>Furfurilactobacillus</taxon>
    </lineage>
</organism>